<protein>
    <submittedName>
        <fullName evidence="2">Putative iron-regulated membrane protein</fullName>
    </submittedName>
</protein>
<accession>A0A0F6W6D1</accession>
<dbReference type="KEGG" id="samy:DB32_005780"/>
<feature type="transmembrane region" description="Helical" evidence="1">
    <location>
        <begin position="388"/>
        <end position="408"/>
    </location>
</feature>
<evidence type="ECO:0000313" key="3">
    <source>
        <dbReference type="Proteomes" id="UP000034883"/>
    </source>
</evidence>
<feature type="transmembrane region" description="Helical" evidence="1">
    <location>
        <begin position="12"/>
        <end position="39"/>
    </location>
</feature>
<name>A0A0F6W6D1_9BACT</name>
<dbReference type="Pfam" id="PF03929">
    <property type="entry name" value="PepSY_TM"/>
    <property type="match status" value="1"/>
</dbReference>
<proteinExistence type="predicted"/>
<dbReference type="PANTHER" id="PTHR34219:SF3">
    <property type="entry name" value="BLL7967 PROTEIN"/>
    <property type="match status" value="1"/>
</dbReference>
<dbReference type="EMBL" id="CP011125">
    <property type="protein sequence ID" value="AKF08631.1"/>
    <property type="molecule type" value="Genomic_DNA"/>
</dbReference>
<sequence length="520" mass="55700">MKLHPHAYTSWWDLHAWAGAITSIVLNVMFFAGAFALFYEEIAIWQDPRSHRVVDDARCEGVPLEPLVRSAIARFGARPTTITAAVPSDACAPIWIDVGGESERRTTVLADPTTGALLDERSVVATFLLDLHFLYDESTIGEWGMYTAGALAIVMLLTLVTGVLVHLKDLVRQLHQLRLRERIRFVWSDLHKVLGVMGLPFQIGMAFSGALLSLALPMMWAWQGPVFGGDTTLAERELLGYEAPPATTGAPGSRLTIDELVAHARRARSDLRAEHVRVHGYGDAGSTVDVSGRLEETRIATGRVRLRATDGSVVGVAMPETSGAATRVMNWIFGLHYARLGGDVAKLLYALLAMLACATILSGNWIWLARRDPARRHAGHRALARLTIAGGLGVAPAVGAMFLANRIAPIDASWHADAEVIAFVLAWALTAVVGFVVRSELDAAIVALIAGALAFAATPVASVAVTPLHIGRALMDGHWAVASVDVGLLAMAAMLVSAALLARRIADAKARTERLGGARG</sequence>
<evidence type="ECO:0000313" key="2">
    <source>
        <dbReference type="EMBL" id="AKF08631.1"/>
    </source>
</evidence>
<keyword evidence="1" id="KW-0812">Transmembrane</keyword>
<feature type="transmembrane region" description="Helical" evidence="1">
    <location>
        <begin position="192"/>
        <end position="216"/>
    </location>
</feature>
<dbReference type="PANTHER" id="PTHR34219">
    <property type="entry name" value="IRON-REGULATED INNER MEMBRANE PROTEIN-RELATED"/>
    <property type="match status" value="1"/>
</dbReference>
<feature type="transmembrane region" description="Helical" evidence="1">
    <location>
        <begin position="420"/>
        <end position="437"/>
    </location>
</feature>
<dbReference type="Proteomes" id="UP000034883">
    <property type="component" value="Chromosome"/>
</dbReference>
<organism evidence="2 3">
    <name type="scientific">Sandaracinus amylolyticus</name>
    <dbReference type="NCBI Taxonomy" id="927083"/>
    <lineage>
        <taxon>Bacteria</taxon>
        <taxon>Pseudomonadati</taxon>
        <taxon>Myxococcota</taxon>
        <taxon>Polyangia</taxon>
        <taxon>Polyangiales</taxon>
        <taxon>Sandaracinaceae</taxon>
        <taxon>Sandaracinus</taxon>
    </lineage>
</organism>
<gene>
    <name evidence="2" type="ORF">DB32_005780</name>
</gene>
<dbReference type="STRING" id="927083.DB32_005780"/>
<feature type="transmembrane region" description="Helical" evidence="1">
    <location>
        <begin position="444"/>
        <end position="465"/>
    </location>
</feature>
<feature type="transmembrane region" description="Helical" evidence="1">
    <location>
        <begin position="477"/>
        <end position="502"/>
    </location>
</feature>
<reference evidence="2 3" key="1">
    <citation type="submission" date="2015-03" db="EMBL/GenBank/DDBJ databases">
        <title>Genome assembly of Sandaracinus amylolyticus DSM 53668.</title>
        <authorList>
            <person name="Sharma G."/>
            <person name="Subramanian S."/>
        </authorList>
    </citation>
    <scope>NUCLEOTIDE SEQUENCE [LARGE SCALE GENOMIC DNA]</scope>
    <source>
        <strain evidence="2 3">DSM 53668</strain>
    </source>
</reference>
<dbReference type="RefSeq" id="WP_053235751.1">
    <property type="nucleotide sequence ID" value="NZ_CP011125.1"/>
</dbReference>
<dbReference type="InterPro" id="IPR005625">
    <property type="entry name" value="PepSY-ass_TM"/>
</dbReference>
<keyword evidence="1" id="KW-1133">Transmembrane helix</keyword>
<dbReference type="AlphaFoldDB" id="A0A0F6W6D1"/>
<keyword evidence="3" id="KW-1185">Reference proteome</keyword>
<keyword evidence="1" id="KW-0472">Membrane</keyword>
<feature type="transmembrane region" description="Helical" evidence="1">
    <location>
        <begin position="143"/>
        <end position="171"/>
    </location>
</feature>
<evidence type="ECO:0000256" key="1">
    <source>
        <dbReference type="SAM" id="Phobius"/>
    </source>
</evidence>
<feature type="transmembrane region" description="Helical" evidence="1">
    <location>
        <begin position="347"/>
        <end position="367"/>
    </location>
</feature>